<keyword evidence="2" id="KW-1185">Reference proteome</keyword>
<dbReference type="AlphaFoldDB" id="R9P823"/>
<dbReference type="EMBL" id="DF238810">
    <property type="protein sequence ID" value="GAC97516.1"/>
    <property type="molecule type" value="Genomic_DNA"/>
</dbReference>
<sequence length="115" mass="12265">MTDSQASANIQSHQQTACWNWGASSSEVDSAIRAALVDLRPRRPILAISMESTMMATMQGMEPSTKTKTTGNFGNTPELLGDSSLDSICLTRLQIRADLQGSAVGLTPVPEPQSV</sequence>
<dbReference type="RefSeq" id="XP_012191103.1">
    <property type="nucleotide sequence ID" value="XM_012335713.1"/>
</dbReference>
<reference evidence="2" key="1">
    <citation type="journal article" date="2013" name="Genome Announc.">
        <title>Draft genome sequence of the basidiomycetous yeast-like fungus Pseudozyma hubeiensis SY62, which produces an abundant amount of the biosurfactant mannosylerythritol lipids.</title>
        <authorList>
            <person name="Konishi M."/>
            <person name="Hatada Y."/>
            <person name="Horiuchi J."/>
        </authorList>
    </citation>
    <scope>NUCLEOTIDE SEQUENCE [LARGE SCALE GENOMIC DNA]</scope>
    <source>
        <strain evidence="2">SY62</strain>
    </source>
</reference>
<gene>
    <name evidence="1" type="ORF">PHSY_005102</name>
</gene>
<dbReference type="Proteomes" id="UP000014071">
    <property type="component" value="Unassembled WGS sequence"/>
</dbReference>
<protein>
    <submittedName>
        <fullName evidence="1">Pescadillo</fullName>
    </submittedName>
</protein>
<name>R9P823_PSEHS</name>
<dbReference type="HOGENOM" id="CLU_2110055_0_0_1"/>
<dbReference type="GeneID" id="24110382"/>
<evidence type="ECO:0000313" key="2">
    <source>
        <dbReference type="Proteomes" id="UP000014071"/>
    </source>
</evidence>
<evidence type="ECO:0000313" key="1">
    <source>
        <dbReference type="EMBL" id="GAC97516.1"/>
    </source>
</evidence>
<organism evidence="1 2">
    <name type="scientific">Pseudozyma hubeiensis (strain SY62)</name>
    <name type="common">Yeast</name>
    <dbReference type="NCBI Taxonomy" id="1305764"/>
    <lineage>
        <taxon>Eukaryota</taxon>
        <taxon>Fungi</taxon>
        <taxon>Dikarya</taxon>
        <taxon>Basidiomycota</taxon>
        <taxon>Ustilaginomycotina</taxon>
        <taxon>Ustilaginomycetes</taxon>
        <taxon>Ustilaginales</taxon>
        <taxon>Ustilaginaceae</taxon>
        <taxon>Pseudozyma</taxon>
    </lineage>
</organism>
<accession>R9P823</accession>
<proteinExistence type="predicted"/>